<protein>
    <submittedName>
        <fullName evidence="1">Uncharacterized protein</fullName>
    </submittedName>
</protein>
<evidence type="ECO:0000313" key="1">
    <source>
        <dbReference type="EMBL" id="KXZ49722.1"/>
    </source>
</evidence>
<gene>
    <name evidence="1" type="ORF">GPECTOR_20g579</name>
</gene>
<dbReference type="Proteomes" id="UP000075714">
    <property type="component" value="Unassembled WGS sequence"/>
</dbReference>
<dbReference type="AlphaFoldDB" id="A0A150GIT7"/>
<dbReference type="EMBL" id="LSYV01000021">
    <property type="protein sequence ID" value="KXZ49722.1"/>
    <property type="molecule type" value="Genomic_DNA"/>
</dbReference>
<accession>A0A150GIT7</accession>
<reference evidence="2" key="1">
    <citation type="journal article" date="2016" name="Nat. Commun.">
        <title>The Gonium pectorale genome demonstrates co-option of cell cycle regulation during the evolution of multicellularity.</title>
        <authorList>
            <person name="Hanschen E.R."/>
            <person name="Marriage T.N."/>
            <person name="Ferris P.J."/>
            <person name="Hamaji T."/>
            <person name="Toyoda A."/>
            <person name="Fujiyama A."/>
            <person name="Neme R."/>
            <person name="Noguchi H."/>
            <person name="Minakuchi Y."/>
            <person name="Suzuki M."/>
            <person name="Kawai-Toyooka H."/>
            <person name="Smith D.R."/>
            <person name="Sparks H."/>
            <person name="Anderson J."/>
            <person name="Bakaric R."/>
            <person name="Luria V."/>
            <person name="Karger A."/>
            <person name="Kirschner M.W."/>
            <person name="Durand P.M."/>
            <person name="Michod R.E."/>
            <person name="Nozaki H."/>
            <person name="Olson B.J."/>
        </authorList>
    </citation>
    <scope>NUCLEOTIDE SEQUENCE [LARGE SCALE GENOMIC DNA]</scope>
    <source>
        <strain evidence="2">NIES-2863</strain>
    </source>
</reference>
<evidence type="ECO:0000313" key="2">
    <source>
        <dbReference type="Proteomes" id="UP000075714"/>
    </source>
</evidence>
<proteinExistence type="predicted"/>
<organism evidence="1 2">
    <name type="scientific">Gonium pectorale</name>
    <name type="common">Green alga</name>
    <dbReference type="NCBI Taxonomy" id="33097"/>
    <lineage>
        <taxon>Eukaryota</taxon>
        <taxon>Viridiplantae</taxon>
        <taxon>Chlorophyta</taxon>
        <taxon>core chlorophytes</taxon>
        <taxon>Chlorophyceae</taxon>
        <taxon>CS clade</taxon>
        <taxon>Chlamydomonadales</taxon>
        <taxon>Volvocaceae</taxon>
        <taxon>Gonium</taxon>
    </lineage>
</organism>
<sequence>MLRKTSQLALGALRGAGSALVEQGSQQVRRMGGGGANAYHRTYNGKAVPLEMQGPDYITYAGTTVKKEFHAFDTIISKTVGALVTFTCLYHFSINAEEHWHGDIYFFEKDVQQNGWDDEHGHGHGHGHGNGHH</sequence>
<comment type="caution">
    <text evidence="1">The sequence shown here is derived from an EMBL/GenBank/DDBJ whole genome shotgun (WGS) entry which is preliminary data.</text>
</comment>
<keyword evidence="2" id="KW-1185">Reference proteome</keyword>
<name>A0A150GIT7_GONPE</name>
<dbReference type="OrthoDB" id="526624at2759"/>